<evidence type="ECO:0000313" key="1">
    <source>
        <dbReference type="EMBL" id="GMS83879.1"/>
    </source>
</evidence>
<name>A0AAV5SRD4_9BILA</name>
<dbReference type="Proteomes" id="UP001432027">
    <property type="component" value="Unassembled WGS sequence"/>
</dbReference>
<proteinExistence type="predicted"/>
<feature type="non-terminal residue" evidence="1">
    <location>
        <position position="95"/>
    </location>
</feature>
<feature type="non-terminal residue" evidence="1">
    <location>
        <position position="1"/>
    </location>
</feature>
<organism evidence="1 2">
    <name type="scientific">Pristionchus entomophagus</name>
    <dbReference type="NCBI Taxonomy" id="358040"/>
    <lineage>
        <taxon>Eukaryota</taxon>
        <taxon>Metazoa</taxon>
        <taxon>Ecdysozoa</taxon>
        <taxon>Nematoda</taxon>
        <taxon>Chromadorea</taxon>
        <taxon>Rhabditida</taxon>
        <taxon>Rhabditina</taxon>
        <taxon>Diplogasteromorpha</taxon>
        <taxon>Diplogasteroidea</taxon>
        <taxon>Neodiplogasteridae</taxon>
        <taxon>Pristionchus</taxon>
    </lineage>
</organism>
<comment type="caution">
    <text evidence="1">The sequence shown here is derived from an EMBL/GenBank/DDBJ whole genome shotgun (WGS) entry which is preliminary data.</text>
</comment>
<gene>
    <name evidence="1" type="ORF">PENTCL1PPCAC_6054</name>
</gene>
<keyword evidence="2" id="KW-1185">Reference proteome</keyword>
<sequence length="95" mass="10323">LSSFSALSSLRFGSVGSIRLLSVRCLCLATSSSLRYIVLINLGSTCFEAVLMAASYHISHHVALRVHHPSTGMDGRGQGTTTIEKTMNEWRRRGG</sequence>
<evidence type="ECO:0000313" key="2">
    <source>
        <dbReference type="Proteomes" id="UP001432027"/>
    </source>
</evidence>
<protein>
    <recommendedName>
        <fullName evidence="3">G protein-coupled receptor</fullName>
    </recommendedName>
</protein>
<accession>A0AAV5SRD4</accession>
<evidence type="ECO:0008006" key="3">
    <source>
        <dbReference type="Google" id="ProtNLM"/>
    </source>
</evidence>
<dbReference type="EMBL" id="BTSX01000002">
    <property type="protein sequence ID" value="GMS83879.1"/>
    <property type="molecule type" value="Genomic_DNA"/>
</dbReference>
<reference evidence="1" key="1">
    <citation type="submission" date="2023-10" db="EMBL/GenBank/DDBJ databases">
        <title>Genome assembly of Pristionchus species.</title>
        <authorList>
            <person name="Yoshida K."/>
            <person name="Sommer R.J."/>
        </authorList>
    </citation>
    <scope>NUCLEOTIDE SEQUENCE</scope>
    <source>
        <strain evidence="1">RS0144</strain>
    </source>
</reference>
<dbReference type="AlphaFoldDB" id="A0AAV5SRD4"/>